<protein>
    <recommendedName>
        <fullName evidence="5">CHAP domain-containing protein</fullName>
    </recommendedName>
</protein>
<dbReference type="InterPro" id="IPR007921">
    <property type="entry name" value="CHAP_dom"/>
</dbReference>
<name>A0A846MVC2_9PROT</name>
<dbReference type="InterPro" id="IPR036365">
    <property type="entry name" value="PGBD-like_sf"/>
</dbReference>
<comment type="caution">
    <text evidence="3">The sequence shown here is derived from an EMBL/GenBank/DDBJ whole genome shotgun (WGS) entry which is preliminary data.</text>
</comment>
<dbReference type="AlphaFoldDB" id="A0A846MVC2"/>
<dbReference type="Pfam" id="PF01471">
    <property type="entry name" value="PG_binding_1"/>
    <property type="match status" value="1"/>
</dbReference>
<proteinExistence type="predicted"/>
<dbReference type="Gene3D" id="1.10.101.10">
    <property type="entry name" value="PGBD-like superfamily/PGBD"/>
    <property type="match status" value="1"/>
</dbReference>
<evidence type="ECO:0000313" key="4">
    <source>
        <dbReference type="Proteomes" id="UP000570514"/>
    </source>
</evidence>
<dbReference type="SUPFAM" id="SSF47090">
    <property type="entry name" value="PGBD-like"/>
    <property type="match status" value="1"/>
</dbReference>
<feature type="domain" description="Peptidase C51" evidence="2">
    <location>
        <begin position="142"/>
        <end position="237"/>
    </location>
</feature>
<dbReference type="InterPro" id="IPR002477">
    <property type="entry name" value="Peptidoglycan-bd-like"/>
</dbReference>
<evidence type="ECO:0000313" key="3">
    <source>
        <dbReference type="EMBL" id="NIK87316.1"/>
    </source>
</evidence>
<accession>A0A846MVC2</accession>
<evidence type="ECO:0008006" key="5">
    <source>
        <dbReference type="Google" id="ProtNLM"/>
    </source>
</evidence>
<sequence length="271" mass="28452">MSLSIPAPVEAYPGHAIKEGEPEVALVKSLQAALQAHGYGPFADGVFDAAMTAVVKLFQSQHVDAKARPLDADGIIGPLSWGAIYTQAPQIPSATVPEVMAAAVAIAQGEIGTQESPAGANRGPRVDDYLRSVGIDPTHGTPNDRFWCMAFAYFCVNTAATQKAMPNPLPKSASVLGQWHACQNRPGVRAIPADQARSNPALVRPGQLLILDHGGGLGHTGIVTDCDGPHLTVVEGNSSGKPNDRNGVGVFETKFRKLQDSQIAGFIEYGV</sequence>
<evidence type="ECO:0000259" key="1">
    <source>
        <dbReference type="Pfam" id="PF01471"/>
    </source>
</evidence>
<reference evidence="3 4" key="1">
    <citation type="submission" date="2020-03" db="EMBL/GenBank/DDBJ databases">
        <title>Genomic Encyclopedia of Type Strains, Phase IV (KMG-IV): sequencing the most valuable type-strain genomes for metagenomic binning, comparative biology and taxonomic classification.</title>
        <authorList>
            <person name="Goeker M."/>
        </authorList>
    </citation>
    <scope>NUCLEOTIDE SEQUENCE [LARGE SCALE GENOMIC DNA]</scope>
    <source>
        <strain evidence="3 4">DSM 19867</strain>
    </source>
</reference>
<organism evidence="3 4">
    <name type="scientific">Rhizomicrobium palustre</name>
    <dbReference type="NCBI Taxonomy" id="189966"/>
    <lineage>
        <taxon>Bacteria</taxon>
        <taxon>Pseudomonadati</taxon>
        <taxon>Pseudomonadota</taxon>
        <taxon>Alphaproteobacteria</taxon>
        <taxon>Micropepsales</taxon>
        <taxon>Micropepsaceae</taxon>
        <taxon>Rhizomicrobium</taxon>
    </lineage>
</organism>
<dbReference type="Pfam" id="PF05257">
    <property type="entry name" value="CHAP"/>
    <property type="match status" value="1"/>
</dbReference>
<dbReference type="InterPro" id="IPR036366">
    <property type="entry name" value="PGBDSf"/>
</dbReference>
<dbReference type="RefSeq" id="WP_167080822.1">
    <property type="nucleotide sequence ID" value="NZ_BAAADC010000001.1"/>
</dbReference>
<dbReference type="EMBL" id="JAASRM010000001">
    <property type="protein sequence ID" value="NIK87316.1"/>
    <property type="molecule type" value="Genomic_DNA"/>
</dbReference>
<feature type="domain" description="Peptidoglycan binding-like" evidence="1">
    <location>
        <begin position="26"/>
        <end position="79"/>
    </location>
</feature>
<dbReference type="Proteomes" id="UP000570514">
    <property type="component" value="Unassembled WGS sequence"/>
</dbReference>
<gene>
    <name evidence="3" type="ORF">FHS83_000634</name>
</gene>
<evidence type="ECO:0000259" key="2">
    <source>
        <dbReference type="Pfam" id="PF05257"/>
    </source>
</evidence>
<keyword evidence="4" id="KW-1185">Reference proteome</keyword>